<reference evidence="3 4" key="1">
    <citation type="submission" date="2019-11" db="EMBL/GenBank/DDBJ databases">
        <title>Spirosoma endbachense sp. nov., isolated from a natural salt meadow.</title>
        <authorList>
            <person name="Rojas J."/>
            <person name="Ambika Manirajan B."/>
            <person name="Ratering S."/>
            <person name="Suarez C."/>
            <person name="Geissler-Plaum R."/>
            <person name="Schnell S."/>
        </authorList>
    </citation>
    <scope>NUCLEOTIDE SEQUENCE [LARGE SCALE GENOMIC DNA]</scope>
    <source>
        <strain evidence="3 4">I-24</strain>
    </source>
</reference>
<dbReference type="GO" id="GO:0030246">
    <property type="term" value="F:carbohydrate binding"/>
    <property type="evidence" value="ECO:0007669"/>
    <property type="project" value="InterPro"/>
</dbReference>
<dbReference type="InterPro" id="IPR017853">
    <property type="entry name" value="GH"/>
</dbReference>
<dbReference type="Pfam" id="PF18962">
    <property type="entry name" value="Por_Secre_tail"/>
    <property type="match status" value="1"/>
</dbReference>
<feature type="domain" description="CBM6" evidence="2">
    <location>
        <begin position="173"/>
        <end position="293"/>
    </location>
</feature>
<dbReference type="SUPFAM" id="SSF51445">
    <property type="entry name" value="(Trans)glycosidases"/>
    <property type="match status" value="1"/>
</dbReference>
<dbReference type="InterPro" id="IPR026444">
    <property type="entry name" value="Secre_tail"/>
</dbReference>
<evidence type="ECO:0000313" key="4">
    <source>
        <dbReference type="Proteomes" id="UP000464577"/>
    </source>
</evidence>
<dbReference type="Gene3D" id="3.20.20.80">
    <property type="entry name" value="Glycosidases"/>
    <property type="match status" value="1"/>
</dbReference>
<proteinExistence type="predicted"/>
<dbReference type="EMBL" id="CP045997">
    <property type="protein sequence ID" value="QHV95041.1"/>
    <property type="molecule type" value="Genomic_DNA"/>
</dbReference>
<gene>
    <name evidence="3" type="ORF">GJR95_08400</name>
</gene>
<keyword evidence="1" id="KW-0732">Signal</keyword>
<dbReference type="SUPFAM" id="SSF49785">
    <property type="entry name" value="Galactose-binding domain-like"/>
    <property type="match status" value="4"/>
</dbReference>
<keyword evidence="4" id="KW-1185">Reference proteome</keyword>
<dbReference type="Gene3D" id="2.60.40.1080">
    <property type="match status" value="1"/>
</dbReference>
<dbReference type="InterPro" id="IPR008964">
    <property type="entry name" value="Invasin/intimin_cell_adhesion"/>
</dbReference>
<sequence length="1403" mass="153700">MQKHLLHTSIYATLISSVLFIGTREIPINNSQNQSSYQTAVTLPGHIEAESYDAMQGAQLETTSDENGGQNLSLITDDGWMDYSVNVPTAAVYTFRFRVANGYSDGAKFQLKLADGTLLTTVDVPRTGGAQNWQSIGATAHLPAGNQTLRIQIVKGSWNLNWFEAAASRPLPARIEAETFDVATDVRPEQTEDSGGGSDVGYIDDGDWMDYNVNVATAGLHTFQFRVANSYGNGQIEIRSESGSVLGSVDVPRTYGWQTWTTVSTTATLPAGSQVLRLYAVRGTFNLNWFDVSRGGVANLPGHIEVEDFKAMQGAQLETTSDENGGQNLSLITDDGWMDYSVNVPTAAVYTFRFRVANGYSDGAKFQLKLADGTLLTTVDVPRTGGAQNWQSIGATAHLPAGNQTLRIQIVKGSWNLNWFEAAASRPLPARIEAETFDVATDVRPEQTEDSGGGSDVGYIDDGDWMDYNVNVATAGLHTFQFRVANSYGNGQIEIRSESGSVLGSVDVPRTYGWQTWTTVSTTATLPAGSQVLRLYAVRGAFNMNWFDVGQGGTVVAPAVITFADLPAKTTDDGEFSLSATSTNTETPITFSSSNQAVVSVSNGSGSWKATIVSAGTATITASQAGSSSFLAASDVTRTQVVQASSNTPLSAKIPIDPKRWYQLNNVSNGLDGLFDGITDVNVETGYGKVLPNYDAYYPLLDGESMTLESIRFYDFTGIYTDNPMTLSVITDQWQRIPIATFTGQEYATWVGPYPNRTTSGNAKFKLDQPISNARYLVINSWSVYPTEIELYGSYTPTSQPLTPAPAKSVKLKDMFGVNAYEWNFEDGNTPWQINETKMNVVKSFSGVRHYMDWNKLEGNEGSYSYNPTISGGWNYDAIYERCKAEGIEVLACLKTIPEWMVNTYPDDQRDGENVPLRYGKDFLDPNSYLEQAKAGFQYMARYGSNPNVNPALLSVNSTPRWTGDTPNSIKIGLGLIKYIECDNERDKWWKGRKAYQTAREYAANLSAFYDGHKNTMGAGVGVKNADPSVKVVIGGLASASSGSDYIKGMIDWCKQYRGYKPDGTVNLCWDIINYHMYSDNTSSSQSGTSTRGAAPEVTPINRIAEDFRKTAHQQSYDMPVWITEAGYDVNQGSPLRAIPIGNKSALETQGDWILRTSLFYARQGIDKVFFYQLYDDNNSGGMFGTSGLANGDNTTRRPAADYMYQTGKLFGEYSYKETLNQNPIVDRYELNGKSAYILVVPDEVGRTASYTLDLGSAAQAQVYRPKVGSENMDMEVVNTNQGKLQLTVTETPMFVVAGTAAPNARVAAKVTAEDKSLEDVVRIYPNPTADFVTIQAERSSNTPLKINLFDAGTGRIHRQVKVQKTGDQFSSKIDISQLPIGTYILEIKQDGERVMRKVLKVN</sequence>
<dbReference type="PROSITE" id="PS51175">
    <property type="entry name" value="CBM6"/>
    <property type="match status" value="4"/>
</dbReference>
<dbReference type="InterPro" id="IPR005084">
    <property type="entry name" value="CBM6"/>
</dbReference>
<dbReference type="InterPro" id="IPR006584">
    <property type="entry name" value="Cellulose-bd_IV"/>
</dbReference>
<dbReference type="Proteomes" id="UP000464577">
    <property type="component" value="Chromosome"/>
</dbReference>
<organism evidence="3 4">
    <name type="scientific">Spirosoma endbachense</name>
    <dbReference type="NCBI Taxonomy" id="2666025"/>
    <lineage>
        <taxon>Bacteria</taxon>
        <taxon>Pseudomonadati</taxon>
        <taxon>Bacteroidota</taxon>
        <taxon>Cytophagia</taxon>
        <taxon>Cytophagales</taxon>
        <taxon>Cytophagaceae</taxon>
        <taxon>Spirosoma</taxon>
    </lineage>
</organism>
<dbReference type="KEGG" id="senf:GJR95_08400"/>
<dbReference type="NCBIfam" id="TIGR04183">
    <property type="entry name" value="Por_Secre_tail"/>
    <property type="match status" value="1"/>
</dbReference>
<dbReference type="RefSeq" id="WP_162385456.1">
    <property type="nucleotide sequence ID" value="NZ_CP045997.1"/>
</dbReference>
<feature type="domain" description="CBM6" evidence="2">
    <location>
        <begin position="430"/>
        <end position="550"/>
    </location>
</feature>
<dbReference type="Pfam" id="PF03422">
    <property type="entry name" value="CBM_6"/>
    <property type="match status" value="4"/>
</dbReference>
<dbReference type="SUPFAM" id="SSF49373">
    <property type="entry name" value="Invasin/intimin cell-adhesion fragments"/>
    <property type="match status" value="1"/>
</dbReference>
<evidence type="ECO:0000259" key="2">
    <source>
        <dbReference type="PROSITE" id="PS51175"/>
    </source>
</evidence>
<dbReference type="Gene3D" id="2.60.120.260">
    <property type="entry name" value="Galactose-binding domain-like"/>
    <property type="match status" value="4"/>
</dbReference>
<evidence type="ECO:0000313" key="3">
    <source>
        <dbReference type="EMBL" id="QHV95041.1"/>
    </source>
</evidence>
<dbReference type="SMART" id="SM00606">
    <property type="entry name" value="CBD_IV"/>
    <property type="match status" value="4"/>
</dbReference>
<dbReference type="CDD" id="cd04080">
    <property type="entry name" value="CBM6_cellulase-like"/>
    <property type="match status" value="4"/>
</dbReference>
<feature type="domain" description="CBM6" evidence="2">
    <location>
        <begin position="302"/>
        <end position="423"/>
    </location>
</feature>
<accession>A0A6P1VP56</accession>
<feature type="domain" description="CBM6" evidence="2">
    <location>
        <begin position="45"/>
        <end position="166"/>
    </location>
</feature>
<name>A0A6P1VP56_9BACT</name>
<dbReference type="InterPro" id="IPR008979">
    <property type="entry name" value="Galactose-bd-like_sf"/>
</dbReference>
<protein>
    <submittedName>
        <fullName evidence="3">Carbohydrate-binding protein</fullName>
    </submittedName>
</protein>
<evidence type="ECO:0000256" key="1">
    <source>
        <dbReference type="ARBA" id="ARBA00022729"/>
    </source>
</evidence>